<organism evidence="6 7">
    <name type="scientific">Hymenobacter persicinus</name>
    <dbReference type="NCBI Taxonomy" id="2025506"/>
    <lineage>
        <taxon>Bacteria</taxon>
        <taxon>Pseudomonadati</taxon>
        <taxon>Bacteroidota</taxon>
        <taxon>Cytophagia</taxon>
        <taxon>Cytophagales</taxon>
        <taxon>Hymenobacteraceae</taxon>
        <taxon>Hymenobacter</taxon>
    </lineage>
</organism>
<keyword evidence="5" id="KW-0119">Carbohydrate metabolism</keyword>
<dbReference type="PANTHER" id="PTHR46193:SF18">
    <property type="entry name" value="HEXITOL PHOSPHATASE B"/>
    <property type="match status" value="1"/>
</dbReference>
<dbReference type="Gene3D" id="1.10.150.240">
    <property type="entry name" value="Putative phosphatase, domain 2"/>
    <property type="match status" value="1"/>
</dbReference>
<evidence type="ECO:0000256" key="5">
    <source>
        <dbReference type="ARBA" id="ARBA00023277"/>
    </source>
</evidence>
<dbReference type="Gene3D" id="3.40.50.1000">
    <property type="entry name" value="HAD superfamily/HAD-like"/>
    <property type="match status" value="1"/>
</dbReference>
<name>A0A4Q5L624_9BACT</name>
<gene>
    <name evidence="6" type="ORF">EWM57_20990</name>
</gene>
<dbReference type="InterPro" id="IPR041492">
    <property type="entry name" value="HAD_2"/>
</dbReference>
<dbReference type="SFLD" id="SFLDS00003">
    <property type="entry name" value="Haloacid_Dehalogenase"/>
    <property type="match status" value="1"/>
</dbReference>
<evidence type="ECO:0000256" key="3">
    <source>
        <dbReference type="ARBA" id="ARBA00022723"/>
    </source>
</evidence>
<accession>A0A4Q5L624</accession>
<dbReference type="InterPro" id="IPR036412">
    <property type="entry name" value="HAD-like_sf"/>
</dbReference>
<keyword evidence="3" id="KW-0479">Metal-binding</keyword>
<comment type="caution">
    <text evidence="6">The sequence shown here is derived from an EMBL/GenBank/DDBJ whole genome shotgun (WGS) entry which is preliminary data.</text>
</comment>
<dbReference type="CDD" id="cd07505">
    <property type="entry name" value="HAD_BPGM-like"/>
    <property type="match status" value="1"/>
</dbReference>
<evidence type="ECO:0000313" key="7">
    <source>
        <dbReference type="Proteomes" id="UP000294155"/>
    </source>
</evidence>
<dbReference type="SFLD" id="SFLDG01135">
    <property type="entry name" value="C1.5.6:_HAD__Beta-PGM__Phospha"/>
    <property type="match status" value="1"/>
</dbReference>
<comment type="similarity">
    <text evidence="2">Belongs to the HAD-like hydrolase superfamily. CbbY/CbbZ/Gph/YieH family.</text>
</comment>
<dbReference type="EMBL" id="SEWE01000134">
    <property type="protein sequence ID" value="RYU72053.1"/>
    <property type="molecule type" value="Genomic_DNA"/>
</dbReference>
<dbReference type="GO" id="GO:0046872">
    <property type="term" value="F:metal ion binding"/>
    <property type="evidence" value="ECO:0007669"/>
    <property type="project" value="UniProtKB-KW"/>
</dbReference>
<dbReference type="PANTHER" id="PTHR46193">
    <property type="entry name" value="6-PHOSPHOGLUCONATE PHOSPHATASE"/>
    <property type="match status" value="1"/>
</dbReference>
<dbReference type="OrthoDB" id="9797743at2"/>
<keyword evidence="7" id="KW-1185">Reference proteome</keyword>
<evidence type="ECO:0000256" key="2">
    <source>
        <dbReference type="ARBA" id="ARBA00006171"/>
    </source>
</evidence>
<dbReference type="SUPFAM" id="SSF56784">
    <property type="entry name" value="HAD-like"/>
    <property type="match status" value="1"/>
</dbReference>
<proteinExistence type="inferred from homology"/>
<dbReference type="GO" id="GO:0016787">
    <property type="term" value="F:hydrolase activity"/>
    <property type="evidence" value="ECO:0007669"/>
    <property type="project" value="UniProtKB-KW"/>
</dbReference>
<dbReference type="Pfam" id="PF13419">
    <property type="entry name" value="HAD_2"/>
    <property type="match status" value="1"/>
</dbReference>
<evidence type="ECO:0000256" key="4">
    <source>
        <dbReference type="ARBA" id="ARBA00022842"/>
    </source>
</evidence>
<evidence type="ECO:0000256" key="1">
    <source>
        <dbReference type="ARBA" id="ARBA00001946"/>
    </source>
</evidence>
<dbReference type="InterPro" id="IPR023214">
    <property type="entry name" value="HAD_sf"/>
</dbReference>
<sequence>MNKRLVGPMVVLVRELQPQVSAATIRATGLTFSPMPSAQSPPYALIFDMDGVVIDNTPYQAKAFQLLFRDLGLTTNARQLLQRLNGMPASTILQTVFTNPVPKKQLEEYAAQREFLYRTLYWDKRRETAGLSQFLRAARAAGFKLALGTGSAQDTISYIIDHLDLRRFFDVVVGKDDVDKGKPHADTFTAAAHKLGVTPERCVVFEDAILGEQAAYRAGMRCIALSTSLRPAQFQVPMAVFKDFTTLTPRLVLELLEQHPKAPKPSKELAQRQYMQL</sequence>
<protein>
    <submittedName>
        <fullName evidence="6">HAD family hydrolase</fullName>
    </submittedName>
</protein>
<dbReference type="Proteomes" id="UP000294155">
    <property type="component" value="Unassembled WGS sequence"/>
</dbReference>
<dbReference type="SFLD" id="SFLDG01129">
    <property type="entry name" value="C1.5:_HAD__Beta-PGM__Phosphata"/>
    <property type="match status" value="1"/>
</dbReference>
<dbReference type="AlphaFoldDB" id="A0A4Q5L624"/>
<evidence type="ECO:0000313" key="6">
    <source>
        <dbReference type="EMBL" id="RYU72053.1"/>
    </source>
</evidence>
<dbReference type="InterPro" id="IPR023198">
    <property type="entry name" value="PGP-like_dom2"/>
</dbReference>
<dbReference type="NCBIfam" id="TIGR01509">
    <property type="entry name" value="HAD-SF-IA-v3"/>
    <property type="match status" value="1"/>
</dbReference>
<keyword evidence="4" id="KW-0460">Magnesium</keyword>
<dbReference type="InterPro" id="IPR006439">
    <property type="entry name" value="HAD-SF_hydro_IA"/>
</dbReference>
<reference evidence="6 7" key="1">
    <citation type="submission" date="2019-02" db="EMBL/GenBank/DDBJ databases">
        <title>Bacterial novel species isolated from soil.</title>
        <authorList>
            <person name="Jung H.-Y."/>
        </authorList>
    </citation>
    <scope>NUCLEOTIDE SEQUENCE [LARGE SCALE GENOMIC DNA]</scope>
    <source>
        <strain evidence="6 7">1-3-3-3</strain>
    </source>
</reference>
<keyword evidence="6" id="KW-0378">Hydrolase</keyword>
<comment type="cofactor">
    <cofactor evidence="1">
        <name>Mg(2+)</name>
        <dbReference type="ChEBI" id="CHEBI:18420"/>
    </cofactor>
</comment>
<dbReference type="InterPro" id="IPR051600">
    <property type="entry name" value="Beta-PGM-like"/>
</dbReference>